<name>A0ABQ7YHY2_BRANA</name>
<keyword evidence="1" id="KW-0175">Coiled coil</keyword>
<evidence type="ECO:0000256" key="2">
    <source>
        <dbReference type="SAM" id="MobiDB-lite"/>
    </source>
</evidence>
<evidence type="ECO:0000313" key="4">
    <source>
        <dbReference type="Proteomes" id="UP000824890"/>
    </source>
</evidence>
<dbReference type="EMBL" id="JAGKQM010000017">
    <property type="protein sequence ID" value="KAH0866730.1"/>
    <property type="molecule type" value="Genomic_DNA"/>
</dbReference>
<dbReference type="PANTHER" id="PTHR31099">
    <property type="entry name" value="OS06G0165300 PROTEIN"/>
    <property type="match status" value="1"/>
</dbReference>
<gene>
    <name evidence="3" type="ORF">HID58_073752</name>
</gene>
<feature type="region of interest" description="Disordered" evidence="2">
    <location>
        <begin position="280"/>
        <end position="305"/>
    </location>
</feature>
<reference evidence="3 4" key="1">
    <citation type="submission" date="2021-05" db="EMBL/GenBank/DDBJ databases">
        <title>Genome Assembly of Synthetic Allotetraploid Brassica napus Reveals Homoeologous Exchanges between Subgenomes.</title>
        <authorList>
            <person name="Davis J.T."/>
        </authorList>
    </citation>
    <scope>NUCLEOTIDE SEQUENCE [LARGE SCALE GENOMIC DNA]</scope>
    <source>
        <strain evidence="4">cv. Da-Ae</strain>
        <tissue evidence="3">Seedling</tissue>
    </source>
</reference>
<accession>A0ABQ7YHY2</accession>
<evidence type="ECO:0000256" key="1">
    <source>
        <dbReference type="SAM" id="Coils"/>
    </source>
</evidence>
<protein>
    <submittedName>
        <fullName evidence="3">Uncharacterized protein</fullName>
    </submittedName>
</protein>
<feature type="coiled-coil region" evidence="1">
    <location>
        <begin position="372"/>
        <end position="448"/>
    </location>
</feature>
<keyword evidence="4" id="KW-1185">Reference proteome</keyword>
<comment type="caution">
    <text evidence="3">The sequence shown here is derived from an EMBL/GenBank/DDBJ whole genome shotgun (WGS) entry which is preliminary data.</text>
</comment>
<evidence type="ECO:0000313" key="3">
    <source>
        <dbReference type="EMBL" id="KAH0866730.1"/>
    </source>
</evidence>
<dbReference type="Proteomes" id="UP000824890">
    <property type="component" value="Unassembled WGS sequence"/>
</dbReference>
<sequence length="658" mass="72497">MGRLCLSSFPSYFLLFRCRHLELSSSEAGEGSHCDLMAPLPLSCVYAAPPLVGPASSVGEGELAEWRSRYSLPSSIVLRIPTLEERASSYIPGEIAVYEAFFDSSLRGTIPGLIAGLCNLFEISPLQLNPPAWRIRIAIQNLGDLEYLSLVINEVLFAYHLAPFNGGEGRFHLRPRSGLPIMEELPKSDRKGPESFNPFVDRPPFLIFRNSSCSFGRRESCSLGVTASCGSSPGDMSGGVTNDPFAAYQEAAKVMSAKKGSNSRSACGDEVMITGSRRSPVVKLDPSPSLPEKRPKSCGVTTRSAQQSVDIARSAGSLATDLSNLNLNVFPQDGTVLPIGDSSEVIQVLQGGLLRTVSQLYHLGERLSDEGLLVLREEVEVLKRQVSGEKEQRVAREFEIHDLKEKVKDLEKVAEASSADGLAMNQKNQELEEDIEALKAAAETFKFEMVMAVNGARVVARWELMRALEQYKAVVQEEARSKGAPLPTFEDEPAIPPSSDMDVDSSGTWQGLRHRLSLKSIRSAERRLSYTPPPRLARAALSAGDLSSISSTSTKIMPNRDLLTDAHRRLTSEALLLRGLVQDMMACRDLLIQQVRALARWELMKEWLEKCVDHWNPEEEYRRHLFLSGGFNHRSEDLSQAATLRSVIGSRFSEGPSF</sequence>
<feature type="region of interest" description="Disordered" evidence="2">
    <location>
        <begin position="479"/>
        <end position="506"/>
    </location>
</feature>
<proteinExistence type="predicted"/>
<organism evidence="3 4">
    <name type="scientific">Brassica napus</name>
    <name type="common">Rape</name>
    <dbReference type="NCBI Taxonomy" id="3708"/>
    <lineage>
        <taxon>Eukaryota</taxon>
        <taxon>Viridiplantae</taxon>
        <taxon>Streptophyta</taxon>
        <taxon>Embryophyta</taxon>
        <taxon>Tracheophyta</taxon>
        <taxon>Spermatophyta</taxon>
        <taxon>Magnoliopsida</taxon>
        <taxon>eudicotyledons</taxon>
        <taxon>Gunneridae</taxon>
        <taxon>Pentapetalae</taxon>
        <taxon>rosids</taxon>
        <taxon>malvids</taxon>
        <taxon>Brassicales</taxon>
        <taxon>Brassicaceae</taxon>
        <taxon>Brassiceae</taxon>
        <taxon>Brassica</taxon>
    </lineage>
</organism>
<dbReference type="PANTHER" id="PTHR31099:SF49">
    <property type="entry name" value="MYOSIN HEAVY CHAIN-LIKE PROTEIN"/>
    <property type="match status" value="1"/>
</dbReference>